<feature type="domain" description="C2H2-type" evidence="2">
    <location>
        <begin position="55"/>
        <end position="78"/>
    </location>
</feature>
<comment type="caution">
    <text evidence="3">The sequence shown here is derived from an EMBL/GenBank/DDBJ whole genome shotgun (WGS) entry which is preliminary data.</text>
</comment>
<evidence type="ECO:0000259" key="2">
    <source>
        <dbReference type="PROSITE" id="PS00028"/>
    </source>
</evidence>
<protein>
    <recommendedName>
        <fullName evidence="2">C2H2-type domain-containing protein</fullName>
    </recommendedName>
</protein>
<evidence type="ECO:0000313" key="4">
    <source>
        <dbReference type="Proteomes" id="UP001249851"/>
    </source>
</evidence>
<dbReference type="Proteomes" id="UP001249851">
    <property type="component" value="Unassembled WGS sequence"/>
</dbReference>
<organism evidence="3 4">
    <name type="scientific">Acropora cervicornis</name>
    <name type="common">Staghorn coral</name>
    <dbReference type="NCBI Taxonomy" id="6130"/>
    <lineage>
        <taxon>Eukaryota</taxon>
        <taxon>Metazoa</taxon>
        <taxon>Cnidaria</taxon>
        <taxon>Anthozoa</taxon>
        <taxon>Hexacorallia</taxon>
        <taxon>Scleractinia</taxon>
        <taxon>Astrocoeniina</taxon>
        <taxon>Acroporidae</taxon>
        <taxon>Acropora</taxon>
    </lineage>
</organism>
<evidence type="ECO:0000313" key="3">
    <source>
        <dbReference type="EMBL" id="KAK2557453.1"/>
    </source>
</evidence>
<sequence length="407" mass="47149">MNRTLFDTLRAESPSIFLDQSGTSSETQGRLAGARGNKLGKEMKRCLPVTITIPCECDICKECFAAAKYLDSHVRWKHGSDVNFKSKPVSTPSYTESRKISNKLNECTLVLDDVADSREQEVEKPGKRRASSQRKSYTVEFKRKTLELKKKWEKVAEERRVSKSLVVKWNKDRNKIKAEFERNKRKENAGGVMAARQRRKLVGDKAKNREKYPLAAARVIVEFKLRRAKESKKFKERHGISFRRRTNKKKDAADHGRQTIQKFHLDLREAVKSRRRQFNSAQDVKYGRWTPKERYNIDQVPLPFPVDQDKTYDVTGNKQVWVAQPSSGLDKRQATLQLSIKAEGDQHQEKVFHEMCSKQINATIYLLPENHTDKFQPIDAGFGKQMKAKIGEAIMEKWLEEDENLDM</sequence>
<evidence type="ECO:0000256" key="1">
    <source>
        <dbReference type="SAM" id="MobiDB-lite"/>
    </source>
</evidence>
<dbReference type="AlphaFoldDB" id="A0AAD9Q9Y6"/>
<feature type="region of interest" description="Disordered" evidence="1">
    <location>
        <begin position="234"/>
        <end position="256"/>
    </location>
</feature>
<gene>
    <name evidence="3" type="ORF">P5673_020183</name>
</gene>
<dbReference type="PROSITE" id="PS00028">
    <property type="entry name" value="ZINC_FINGER_C2H2_1"/>
    <property type="match status" value="1"/>
</dbReference>
<accession>A0AAD9Q9Y6</accession>
<dbReference type="EMBL" id="JARQWQ010000049">
    <property type="protein sequence ID" value="KAK2557453.1"/>
    <property type="molecule type" value="Genomic_DNA"/>
</dbReference>
<dbReference type="InterPro" id="IPR013087">
    <property type="entry name" value="Znf_C2H2_type"/>
</dbReference>
<proteinExistence type="predicted"/>
<keyword evidence="4" id="KW-1185">Reference proteome</keyword>
<name>A0AAD9Q9Y6_ACRCE</name>
<reference evidence="3" key="2">
    <citation type="journal article" date="2023" name="Science">
        <title>Genomic signatures of disease resistance in endangered staghorn corals.</title>
        <authorList>
            <person name="Vollmer S.V."/>
            <person name="Selwyn J.D."/>
            <person name="Despard B.A."/>
            <person name="Roesel C.L."/>
        </authorList>
    </citation>
    <scope>NUCLEOTIDE SEQUENCE</scope>
    <source>
        <strain evidence="3">K2</strain>
    </source>
</reference>
<reference evidence="3" key="1">
    <citation type="journal article" date="2023" name="G3 (Bethesda)">
        <title>Whole genome assembly and annotation of the endangered Caribbean coral Acropora cervicornis.</title>
        <authorList>
            <person name="Selwyn J.D."/>
            <person name="Vollmer S.V."/>
        </authorList>
    </citation>
    <scope>NUCLEOTIDE SEQUENCE</scope>
    <source>
        <strain evidence="3">K2</strain>
    </source>
</reference>